<dbReference type="EMBL" id="LCKF01000007">
    <property type="protein sequence ID" value="KKT91967.1"/>
    <property type="molecule type" value="Genomic_DNA"/>
</dbReference>
<keyword evidence="1" id="KW-0472">Membrane</keyword>
<evidence type="ECO:0000313" key="3">
    <source>
        <dbReference type="Proteomes" id="UP000033966"/>
    </source>
</evidence>
<protein>
    <submittedName>
        <fullName evidence="2">Uncharacterized protein</fullName>
    </submittedName>
</protein>
<accession>A0A0G1NFS7</accession>
<dbReference type="AlphaFoldDB" id="A0A0G1NFS7"/>
<evidence type="ECO:0000313" key="2">
    <source>
        <dbReference type="EMBL" id="KKT91967.1"/>
    </source>
</evidence>
<feature type="transmembrane region" description="Helical" evidence="1">
    <location>
        <begin position="30"/>
        <end position="49"/>
    </location>
</feature>
<proteinExistence type="predicted"/>
<keyword evidence="1" id="KW-0812">Transmembrane</keyword>
<organism evidence="2 3">
    <name type="scientific">Candidatus Jorgensenbacteria bacterium GW2011_GWA2_45_13</name>
    <dbReference type="NCBI Taxonomy" id="1618662"/>
    <lineage>
        <taxon>Bacteria</taxon>
        <taxon>Candidatus Joergenseniibacteriota</taxon>
    </lineage>
</organism>
<name>A0A0G1NFS7_9BACT</name>
<reference evidence="2 3" key="1">
    <citation type="journal article" date="2015" name="Nature">
        <title>rRNA introns, odd ribosomes, and small enigmatic genomes across a large radiation of phyla.</title>
        <authorList>
            <person name="Brown C.T."/>
            <person name="Hug L.A."/>
            <person name="Thomas B.C."/>
            <person name="Sharon I."/>
            <person name="Castelle C.J."/>
            <person name="Singh A."/>
            <person name="Wilkins M.J."/>
            <person name="Williams K.H."/>
            <person name="Banfield J.F."/>
        </authorList>
    </citation>
    <scope>NUCLEOTIDE SEQUENCE [LARGE SCALE GENOMIC DNA]</scope>
</reference>
<comment type="caution">
    <text evidence="2">The sequence shown here is derived from an EMBL/GenBank/DDBJ whole genome shotgun (WGS) entry which is preliminary data.</text>
</comment>
<sequence>MSFSYKNAAAETKQFIRKLQRSDEKTKKQWFLGTTSVIMVLVLLLWVVYLNVTIPSVAGPVISTNTPSLAFKPELKKESVEPSIFETFAKGASVIGNDLKQKYGVFSEAVTKSLNSLKSKFEKKNSMSIQGANLNFTFQGLDKIPPTPLP</sequence>
<gene>
    <name evidence="2" type="ORF">UW92_C0007G0013</name>
</gene>
<keyword evidence="1" id="KW-1133">Transmembrane helix</keyword>
<dbReference type="Proteomes" id="UP000033966">
    <property type="component" value="Unassembled WGS sequence"/>
</dbReference>
<evidence type="ECO:0000256" key="1">
    <source>
        <dbReference type="SAM" id="Phobius"/>
    </source>
</evidence>